<dbReference type="AlphaFoldDB" id="A0AA39IGI0"/>
<feature type="region of interest" description="Disordered" evidence="1">
    <location>
        <begin position="100"/>
        <end position="135"/>
    </location>
</feature>
<protein>
    <submittedName>
        <fullName evidence="2">Uncharacterized protein</fullName>
    </submittedName>
</protein>
<organism evidence="2 3">
    <name type="scientific">Steinernema hermaphroditum</name>
    <dbReference type="NCBI Taxonomy" id="289476"/>
    <lineage>
        <taxon>Eukaryota</taxon>
        <taxon>Metazoa</taxon>
        <taxon>Ecdysozoa</taxon>
        <taxon>Nematoda</taxon>
        <taxon>Chromadorea</taxon>
        <taxon>Rhabditida</taxon>
        <taxon>Tylenchina</taxon>
        <taxon>Panagrolaimomorpha</taxon>
        <taxon>Strongyloidoidea</taxon>
        <taxon>Steinernematidae</taxon>
        <taxon>Steinernema</taxon>
    </lineage>
</organism>
<dbReference type="Proteomes" id="UP001175271">
    <property type="component" value="Unassembled WGS sequence"/>
</dbReference>
<feature type="compositionally biased region" description="Polar residues" evidence="1">
    <location>
        <begin position="108"/>
        <end position="120"/>
    </location>
</feature>
<accession>A0AA39IGI0</accession>
<dbReference type="Gene3D" id="1.25.40.180">
    <property type="match status" value="1"/>
</dbReference>
<name>A0AA39IGI0_9BILA</name>
<proteinExistence type="predicted"/>
<evidence type="ECO:0000313" key="2">
    <source>
        <dbReference type="EMBL" id="KAK0422679.1"/>
    </source>
</evidence>
<gene>
    <name evidence="2" type="ORF">QR680_007717</name>
</gene>
<feature type="region of interest" description="Disordered" evidence="1">
    <location>
        <begin position="186"/>
        <end position="214"/>
    </location>
</feature>
<evidence type="ECO:0000256" key="1">
    <source>
        <dbReference type="SAM" id="MobiDB-lite"/>
    </source>
</evidence>
<comment type="caution">
    <text evidence="2">The sequence shown here is derived from an EMBL/GenBank/DDBJ whole genome shotgun (WGS) entry which is preliminary data.</text>
</comment>
<sequence>MSGVGSVVISLLERLDRHTKAICAVDTRLKMLEMKEEENQRKAQRKESGGLDLLMKIVERIEGIEERLYPETRDKMIQTESEETEEKMVQVGVETKTVASGTADRNFGSCSTQREPSTVTQEDKADTRTRSSLLPSTFKSPEKLIDDEETFHSAESDVEETPQKIPKVLREFPCLIASIQVTESRTALHPQPRKPQVASAKTVPAPSASTKQRSFEVLASKTKPKPISIQNNQNEVGELKPWRTCERPFRILSKKKRAALKPADRLARRVMFYLNVCTCKRLFAKELVDDFIAAGDVLAYDQTFADIFYRSLNDHKRVRIYADLAKEILKECVHRNSSKMIFRYVLDSLCYNISEGIAAHKDYLKGALGHKNTLAPNQVHTLSKKTKEVAKERLEFMEKCQKQLLVNAMCFLGELQKHFLAKDTKLLDAFKKMLASFDKNAVSFARKILNRLYRISEEKLWSFDKSYAEEEENSGEPL</sequence>
<dbReference type="EMBL" id="JAUCMV010000001">
    <property type="protein sequence ID" value="KAK0422679.1"/>
    <property type="molecule type" value="Genomic_DNA"/>
</dbReference>
<keyword evidence="3" id="KW-1185">Reference proteome</keyword>
<evidence type="ECO:0000313" key="3">
    <source>
        <dbReference type="Proteomes" id="UP001175271"/>
    </source>
</evidence>
<reference evidence="2" key="1">
    <citation type="submission" date="2023-06" db="EMBL/GenBank/DDBJ databases">
        <title>Genomic analysis of the entomopathogenic nematode Steinernema hermaphroditum.</title>
        <authorList>
            <person name="Schwarz E.M."/>
            <person name="Heppert J.K."/>
            <person name="Baniya A."/>
            <person name="Schwartz H.T."/>
            <person name="Tan C.-H."/>
            <person name="Antoshechkin I."/>
            <person name="Sternberg P.W."/>
            <person name="Goodrich-Blair H."/>
            <person name="Dillman A.R."/>
        </authorList>
    </citation>
    <scope>NUCLEOTIDE SEQUENCE</scope>
    <source>
        <strain evidence="2">PS9179</strain>
        <tissue evidence="2">Whole animal</tissue>
    </source>
</reference>